<evidence type="ECO:0000313" key="2">
    <source>
        <dbReference type="EMBL" id="KAL2278741.1"/>
    </source>
</evidence>
<dbReference type="EMBL" id="JBAWTH010000083">
    <property type="protein sequence ID" value="KAL2278741.1"/>
    <property type="molecule type" value="Genomic_DNA"/>
</dbReference>
<reference evidence="2 3" key="1">
    <citation type="submission" date="2024-03" db="EMBL/GenBank/DDBJ databases">
        <title>A high-quality draft genome sequence of Diaporthe vaccinii, a causative agent of upright dieback and viscid rot disease in cranberry plants.</title>
        <authorList>
            <person name="Sarrasin M."/>
            <person name="Lang B.F."/>
            <person name="Burger G."/>
        </authorList>
    </citation>
    <scope>NUCLEOTIDE SEQUENCE [LARGE SCALE GENOMIC DNA]</scope>
    <source>
        <strain evidence="2 3">IS7</strain>
    </source>
</reference>
<evidence type="ECO:0000256" key="1">
    <source>
        <dbReference type="SAM" id="SignalP"/>
    </source>
</evidence>
<feature type="signal peptide" evidence="1">
    <location>
        <begin position="1"/>
        <end position="17"/>
    </location>
</feature>
<feature type="chain" id="PRO_5047053751" evidence="1">
    <location>
        <begin position="18"/>
        <end position="179"/>
    </location>
</feature>
<dbReference type="Proteomes" id="UP001600888">
    <property type="component" value="Unassembled WGS sequence"/>
</dbReference>
<name>A0ABR4E8Q7_9PEZI</name>
<keyword evidence="3" id="KW-1185">Reference proteome</keyword>
<gene>
    <name evidence="2" type="ORF">FJTKL_14196</name>
</gene>
<sequence length="179" mass="18231">MAALFNLLAAVIGLAAGLGVSQRNLRSPKTNVTGATESPPAATTVFVTATPTAIGTTTPTTSSSSASATPVTFTITSPGLNNTMHTAETNSSLSPTSEGPGKQLHQFYGINFGGDQAVNVGSIRITSMDACIDAYAAHGAEHRPLTKANLTEPHNAAAKQAVRHPAQHVGHSRVPVHGG</sequence>
<comment type="caution">
    <text evidence="2">The sequence shown here is derived from an EMBL/GenBank/DDBJ whole genome shotgun (WGS) entry which is preliminary data.</text>
</comment>
<proteinExistence type="predicted"/>
<evidence type="ECO:0000313" key="3">
    <source>
        <dbReference type="Proteomes" id="UP001600888"/>
    </source>
</evidence>
<accession>A0ABR4E8Q7</accession>
<protein>
    <submittedName>
        <fullName evidence="2">Uncharacterized protein</fullName>
    </submittedName>
</protein>
<organism evidence="2 3">
    <name type="scientific">Diaporthe vaccinii</name>
    <dbReference type="NCBI Taxonomy" id="105482"/>
    <lineage>
        <taxon>Eukaryota</taxon>
        <taxon>Fungi</taxon>
        <taxon>Dikarya</taxon>
        <taxon>Ascomycota</taxon>
        <taxon>Pezizomycotina</taxon>
        <taxon>Sordariomycetes</taxon>
        <taxon>Sordariomycetidae</taxon>
        <taxon>Diaporthales</taxon>
        <taxon>Diaporthaceae</taxon>
        <taxon>Diaporthe</taxon>
        <taxon>Diaporthe eres species complex</taxon>
    </lineage>
</organism>
<keyword evidence="1" id="KW-0732">Signal</keyword>